<organism evidence="2 3">
    <name type="scientific">Rubrobacter taiwanensis</name>
    <dbReference type="NCBI Taxonomy" id="185139"/>
    <lineage>
        <taxon>Bacteria</taxon>
        <taxon>Bacillati</taxon>
        <taxon>Actinomycetota</taxon>
        <taxon>Rubrobacteria</taxon>
        <taxon>Rubrobacterales</taxon>
        <taxon>Rubrobacteraceae</taxon>
        <taxon>Rubrobacter</taxon>
    </lineage>
</organism>
<feature type="domain" description="Phospholipid/glycerol acyltransferase" evidence="1">
    <location>
        <begin position="42"/>
        <end position="159"/>
    </location>
</feature>
<dbReference type="InterPro" id="IPR002123">
    <property type="entry name" value="Plipid/glycerol_acylTrfase"/>
</dbReference>
<dbReference type="GO" id="GO:0016746">
    <property type="term" value="F:acyltransferase activity"/>
    <property type="evidence" value="ECO:0007669"/>
    <property type="project" value="UniProtKB-KW"/>
</dbReference>
<comment type="caution">
    <text evidence="2">The sequence shown here is derived from an EMBL/GenBank/DDBJ whole genome shotgun (WGS) entry which is preliminary data.</text>
</comment>
<dbReference type="OrthoDB" id="5496738at2"/>
<sequence length="230" mass="24632">MLTYDEVVGRSGLQAGGAWAMSRFVRQVEVRGRENLPSEGPLLVVANHPGLSDAIALFSAIPRPDLRVVAAANPLLSALPNTASRLFYVSGSGLKAVRAANRHLRGGGAVLTFPGGRIEPDPAVLPGAAEALERWSESLDLFARRTPELTVVPAVVSGVLSRRALHHPLTRLRRRPEDRRWLAAVLQAMVPALREGTVRVAFGKPLSPGGDSVSRAVVRESRRLIEAAGE</sequence>
<dbReference type="SUPFAM" id="SSF69593">
    <property type="entry name" value="Glycerol-3-phosphate (1)-acyltransferase"/>
    <property type="match status" value="1"/>
</dbReference>
<dbReference type="Pfam" id="PF01553">
    <property type="entry name" value="Acyltransferase"/>
    <property type="match status" value="1"/>
</dbReference>
<keyword evidence="2" id="KW-0808">Transferase</keyword>
<name>A0A4R1BR67_9ACTN</name>
<proteinExistence type="predicted"/>
<dbReference type="AlphaFoldDB" id="A0A4R1BR67"/>
<evidence type="ECO:0000313" key="3">
    <source>
        <dbReference type="Proteomes" id="UP000295244"/>
    </source>
</evidence>
<dbReference type="Proteomes" id="UP000295244">
    <property type="component" value="Unassembled WGS sequence"/>
</dbReference>
<protein>
    <submittedName>
        <fullName evidence="2">1-acyl-sn-glycerol-3-phosphate acyltransferase</fullName>
    </submittedName>
</protein>
<evidence type="ECO:0000313" key="2">
    <source>
        <dbReference type="EMBL" id="TCJ20259.1"/>
    </source>
</evidence>
<dbReference type="EMBL" id="SKBU01000004">
    <property type="protein sequence ID" value="TCJ20259.1"/>
    <property type="molecule type" value="Genomic_DNA"/>
</dbReference>
<keyword evidence="3" id="KW-1185">Reference proteome</keyword>
<dbReference type="RefSeq" id="WP_132687639.1">
    <property type="nucleotide sequence ID" value="NZ_SKBU01000004.1"/>
</dbReference>
<dbReference type="CDD" id="cd07989">
    <property type="entry name" value="LPLAT_AGPAT-like"/>
    <property type="match status" value="1"/>
</dbReference>
<accession>A0A4R1BR67</accession>
<dbReference type="SMART" id="SM00563">
    <property type="entry name" value="PlsC"/>
    <property type="match status" value="1"/>
</dbReference>
<evidence type="ECO:0000259" key="1">
    <source>
        <dbReference type="SMART" id="SM00563"/>
    </source>
</evidence>
<gene>
    <name evidence="2" type="ORF">E0L93_01735</name>
</gene>
<reference evidence="2 3" key="1">
    <citation type="submission" date="2019-03" db="EMBL/GenBank/DDBJ databases">
        <title>Whole genome sequence of a novel Rubrobacter taiwanensis strain, isolated from Yellowstone National Park.</title>
        <authorList>
            <person name="Freed S."/>
            <person name="Ramaley R.F."/>
            <person name="Kyndt J.A."/>
        </authorList>
    </citation>
    <scope>NUCLEOTIDE SEQUENCE [LARGE SCALE GENOMIC DNA]</scope>
    <source>
        <strain evidence="2 3">Yellowstone</strain>
    </source>
</reference>
<keyword evidence="2" id="KW-0012">Acyltransferase</keyword>